<feature type="transmembrane region" description="Helical" evidence="5">
    <location>
        <begin position="80"/>
        <end position="100"/>
    </location>
</feature>
<evidence type="ECO:0000256" key="2">
    <source>
        <dbReference type="ARBA" id="ARBA00022692"/>
    </source>
</evidence>
<feature type="transmembrane region" description="Helical" evidence="5">
    <location>
        <begin position="137"/>
        <end position="159"/>
    </location>
</feature>
<feature type="transmembrane region" description="Helical" evidence="5">
    <location>
        <begin position="112"/>
        <end position="131"/>
    </location>
</feature>
<gene>
    <name evidence="7" type="ORF">NKR23_g10472</name>
</gene>
<keyword evidence="4 5" id="KW-0472">Membrane</keyword>
<dbReference type="PROSITE" id="PS50850">
    <property type="entry name" value="MFS"/>
    <property type="match status" value="1"/>
</dbReference>
<dbReference type="AlphaFoldDB" id="A0AA38RCW5"/>
<reference evidence="7" key="1">
    <citation type="submission" date="2022-07" db="EMBL/GenBank/DDBJ databases">
        <title>Fungi with potential for degradation of polypropylene.</title>
        <authorList>
            <person name="Gostincar C."/>
        </authorList>
    </citation>
    <scope>NUCLEOTIDE SEQUENCE</scope>
    <source>
        <strain evidence="7">EXF-13308</strain>
    </source>
</reference>
<dbReference type="InterPro" id="IPR036259">
    <property type="entry name" value="MFS_trans_sf"/>
</dbReference>
<comment type="caution">
    <text evidence="7">The sequence shown here is derived from an EMBL/GenBank/DDBJ whole genome shotgun (WGS) entry which is preliminary data.</text>
</comment>
<dbReference type="GO" id="GO:0022857">
    <property type="term" value="F:transmembrane transporter activity"/>
    <property type="evidence" value="ECO:0007669"/>
    <property type="project" value="InterPro"/>
</dbReference>
<dbReference type="PANTHER" id="PTHR23502">
    <property type="entry name" value="MAJOR FACILITATOR SUPERFAMILY"/>
    <property type="match status" value="1"/>
</dbReference>
<keyword evidence="8" id="KW-1185">Reference proteome</keyword>
<protein>
    <submittedName>
        <fullName evidence="7">Mfs multidrug</fullName>
    </submittedName>
</protein>
<feature type="transmembrane region" description="Helical" evidence="5">
    <location>
        <begin position="315"/>
        <end position="335"/>
    </location>
</feature>
<dbReference type="Pfam" id="PF07690">
    <property type="entry name" value="MFS_1"/>
    <property type="match status" value="1"/>
</dbReference>
<feature type="transmembrane region" description="Helical" evidence="5">
    <location>
        <begin position="45"/>
        <end position="68"/>
    </location>
</feature>
<evidence type="ECO:0000313" key="7">
    <source>
        <dbReference type="EMBL" id="KAJ9133807.1"/>
    </source>
</evidence>
<dbReference type="FunFam" id="1.20.1250.20:FF:000011">
    <property type="entry name" value="MFS multidrug transporter, putative"/>
    <property type="match status" value="1"/>
</dbReference>
<feature type="transmembrane region" description="Helical" evidence="5">
    <location>
        <begin position="413"/>
        <end position="438"/>
    </location>
</feature>
<dbReference type="InterPro" id="IPR020846">
    <property type="entry name" value="MFS_dom"/>
</dbReference>
<name>A0AA38RCW5_9PEZI</name>
<organism evidence="7 8">
    <name type="scientific">Pleurostoma richardsiae</name>
    <dbReference type="NCBI Taxonomy" id="41990"/>
    <lineage>
        <taxon>Eukaryota</taxon>
        <taxon>Fungi</taxon>
        <taxon>Dikarya</taxon>
        <taxon>Ascomycota</taxon>
        <taxon>Pezizomycotina</taxon>
        <taxon>Sordariomycetes</taxon>
        <taxon>Sordariomycetidae</taxon>
        <taxon>Calosphaeriales</taxon>
        <taxon>Pleurostomataceae</taxon>
        <taxon>Pleurostoma</taxon>
    </lineage>
</organism>
<feature type="transmembrane region" description="Helical" evidence="5">
    <location>
        <begin position="171"/>
        <end position="194"/>
    </location>
</feature>
<evidence type="ECO:0000256" key="4">
    <source>
        <dbReference type="ARBA" id="ARBA00023136"/>
    </source>
</evidence>
<evidence type="ECO:0000256" key="1">
    <source>
        <dbReference type="ARBA" id="ARBA00004141"/>
    </source>
</evidence>
<feature type="transmembrane region" description="Helical" evidence="5">
    <location>
        <begin position="276"/>
        <end position="295"/>
    </location>
</feature>
<proteinExistence type="predicted"/>
<dbReference type="Proteomes" id="UP001174694">
    <property type="component" value="Unassembled WGS sequence"/>
</dbReference>
<dbReference type="GO" id="GO:0016020">
    <property type="term" value="C:membrane"/>
    <property type="evidence" value="ECO:0007669"/>
    <property type="project" value="UniProtKB-SubCell"/>
</dbReference>
<keyword evidence="3 5" id="KW-1133">Transmembrane helix</keyword>
<accession>A0AA38RCW5</accession>
<feature type="transmembrane region" description="Helical" evidence="5">
    <location>
        <begin position="200"/>
        <end position="220"/>
    </location>
</feature>
<feature type="domain" description="Major facilitator superfamily (MFS) profile" evidence="6">
    <location>
        <begin position="45"/>
        <end position="478"/>
    </location>
</feature>
<comment type="subcellular location">
    <subcellularLocation>
        <location evidence="1">Membrane</location>
        <topology evidence="1">Multi-pass membrane protein</topology>
    </subcellularLocation>
</comment>
<feature type="transmembrane region" description="Helical" evidence="5">
    <location>
        <begin position="355"/>
        <end position="376"/>
    </location>
</feature>
<evidence type="ECO:0000256" key="3">
    <source>
        <dbReference type="ARBA" id="ARBA00022989"/>
    </source>
</evidence>
<evidence type="ECO:0000256" key="5">
    <source>
        <dbReference type="SAM" id="Phobius"/>
    </source>
</evidence>
<evidence type="ECO:0000313" key="8">
    <source>
        <dbReference type="Proteomes" id="UP001174694"/>
    </source>
</evidence>
<dbReference type="InterPro" id="IPR011701">
    <property type="entry name" value="MFS"/>
</dbReference>
<feature type="transmembrane region" description="Helical" evidence="5">
    <location>
        <begin position="382"/>
        <end position="401"/>
    </location>
</feature>
<dbReference type="CDD" id="cd17323">
    <property type="entry name" value="MFS_Tpo1_MDR_like"/>
    <property type="match status" value="1"/>
</dbReference>
<dbReference type="Gene3D" id="1.20.1250.20">
    <property type="entry name" value="MFS general substrate transporter like domains"/>
    <property type="match status" value="1"/>
</dbReference>
<sequence length="488" mass="53509">MEKHSEQKVAPAADLESVGSTLVTWDGLDDTEDPKNWPFSIRWRITGIVSAFTFISPVSTSMTAPSLGIVGTDLGITKPFTLSLTLSIFVLAYSVSPFLVGPLCELYGRRPVLQLFNLFYLAFNTACGFAQTGTQLIVFRFFAGFGGCAAQVIGNGVLADIWRKEERGLSIGLYTLITLLSPTLGPVLGGFITQYSSWRWTFWAVSIADSVIQVAGVIGLRETFAPVLLGRKAERLRRETGNIALHTKWEGPDRNLAKLVGTALSRPFILMATEPILQLLILYVSYLFGLVYLALTTFAELWTSRYHESISIAGLNYLALAVGYIIGTQTCARSMDIIYKRLKESRGKGRGRPEYRLPLLLPGSLLVPVGLLWYGWSAEKHLHWIMPDIGIAIMGVGIKFGMQTSNAYALDVYPTYAASASAGSLCVRSLAGFSFPLFAPYMYSSLGYGWANSVLALVALCIGLPAPFLLWLYGPVLRKQSRYVKAGL</sequence>
<keyword evidence="2 5" id="KW-0812">Transmembrane</keyword>
<dbReference type="PANTHER" id="PTHR23502:SF60">
    <property type="entry name" value="MAJOR FACILITATOR SUPERFAMILY (MFS) PROFILE DOMAIN-CONTAINING PROTEIN-RELATED"/>
    <property type="match status" value="1"/>
</dbReference>
<feature type="transmembrane region" description="Helical" evidence="5">
    <location>
        <begin position="450"/>
        <end position="473"/>
    </location>
</feature>
<evidence type="ECO:0000259" key="6">
    <source>
        <dbReference type="PROSITE" id="PS50850"/>
    </source>
</evidence>
<dbReference type="EMBL" id="JANBVO010000047">
    <property type="protein sequence ID" value="KAJ9133807.1"/>
    <property type="molecule type" value="Genomic_DNA"/>
</dbReference>
<dbReference type="SUPFAM" id="SSF103473">
    <property type="entry name" value="MFS general substrate transporter"/>
    <property type="match status" value="1"/>
</dbReference>